<evidence type="ECO:0000256" key="1">
    <source>
        <dbReference type="SAM" id="Phobius"/>
    </source>
</evidence>
<feature type="transmembrane region" description="Helical" evidence="1">
    <location>
        <begin position="54"/>
        <end position="76"/>
    </location>
</feature>
<evidence type="ECO:0000313" key="2">
    <source>
        <dbReference type="EMBL" id="MBS2213404.1"/>
    </source>
</evidence>
<dbReference type="RefSeq" id="WP_212230558.1">
    <property type="nucleotide sequence ID" value="NZ_JAGUCN010000027.1"/>
</dbReference>
<protein>
    <submittedName>
        <fullName evidence="2">Uncharacterized protein</fullName>
    </submittedName>
</protein>
<keyword evidence="3" id="KW-1185">Reference proteome</keyword>
<dbReference type="EMBL" id="JAGUCN010000027">
    <property type="protein sequence ID" value="MBS2213404.1"/>
    <property type="molecule type" value="Genomic_DNA"/>
</dbReference>
<keyword evidence="1" id="KW-0472">Membrane</keyword>
<accession>A0ABS5KEC5</accession>
<name>A0ABS5KEC5_9BACT</name>
<gene>
    <name evidence="2" type="ORF">KEM09_18460</name>
</gene>
<proteinExistence type="predicted"/>
<keyword evidence="1" id="KW-0812">Transmembrane</keyword>
<organism evidence="2 3">
    <name type="scientific">Carboxylicivirga mesophila</name>
    <dbReference type="NCBI Taxonomy" id="1166478"/>
    <lineage>
        <taxon>Bacteria</taxon>
        <taxon>Pseudomonadati</taxon>
        <taxon>Bacteroidota</taxon>
        <taxon>Bacteroidia</taxon>
        <taxon>Marinilabiliales</taxon>
        <taxon>Marinilabiliaceae</taxon>
        <taxon>Carboxylicivirga</taxon>
    </lineage>
</organism>
<dbReference type="Proteomes" id="UP000721861">
    <property type="component" value="Unassembled WGS sequence"/>
</dbReference>
<reference evidence="2 3" key="1">
    <citation type="journal article" date="2014" name="Int. J. Syst. Evol. Microbiol.">
        <title>Carboxylicivirga gen. nov. in the family Marinilabiliaceae with two novel species, Carboxylicivirga mesophila sp. nov. and Carboxylicivirga taeanensis sp. nov., and reclassification of Cytophaga fermentans as Saccharicrinis fermentans gen. nov., comb. nov.</title>
        <authorList>
            <person name="Yang S.H."/>
            <person name="Seo H.S."/>
            <person name="Woo J.H."/>
            <person name="Oh H.M."/>
            <person name="Jang H."/>
            <person name="Lee J.H."/>
            <person name="Kim S.J."/>
            <person name="Kwon K.K."/>
        </authorList>
    </citation>
    <scope>NUCLEOTIDE SEQUENCE [LARGE SCALE GENOMIC DNA]</scope>
    <source>
        <strain evidence="2 3">JCM 18290</strain>
    </source>
</reference>
<keyword evidence="1" id="KW-1133">Transmembrane helix</keyword>
<comment type="caution">
    <text evidence="2">The sequence shown here is derived from an EMBL/GenBank/DDBJ whole genome shotgun (WGS) entry which is preliminary data.</text>
</comment>
<evidence type="ECO:0000313" key="3">
    <source>
        <dbReference type="Proteomes" id="UP000721861"/>
    </source>
</evidence>
<sequence>MNSNNGRGHQWPGRVLQKYPLYVLNSRQVQLNINRVLAYTINGQNTTNDMYSHMISGLFGTIGGQFLVMCMQYWCYRVQQRLSLQ</sequence>